<dbReference type="RefSeq" id="XP_022145708.1">
    <property type="nucleotide sequence ID" value="XM_022290016.1"/>
</dbReference>
<reference evidence="4" key="1">
    <citation type="submission" date="2025-08" db="UniProtKB">
        <authorList>
            <consortium name="RefSeq"/>
        </authorList>
    </citation>
    <scope>IDENTIFICATION</scope>
    <source>
        <strain evidence="4">OHB3-1</strain>
    </source>
</reference>
<dbReference type="InterPro" id="IPR040746">
    <property type="entry name" value="THO1_MOS11_C"/>
</dbReference>
<evidence type="ECO:0000259" key="2">
    <source>
        <dbReference type="Pfam" id="PF18592"/>
    </source>
</evidence>
<keyword evidence="3" id="KW-1185">Reference proteome</keyword>
<dbReference type="GO" id="GO:0016973">
    <property type="term" value="P:poly(A)+ mRNA export from nucleus"/>
    <property type="evidence" value="ECO:0007669"/>
    <property type="project" value="InterPro"/>
</dbReference>
<accession>A0A6J1CWP5</accession>
<dbReference type="Proteomes" id="UP000504603">
    <property type="component" value="Unplaced"/>
</dbReference>
<organism evidence="3 4">
    <name type="scientific">Momordica charantia</name>
    <name type="common">Bitter gourd</name>
    <name type="synonym">Balsam pear</name>
    <dbReference type="NCBI Taxonomy" id="3673"/>
    <lineage>
        <taxon>Eukaryota</taxon>
        <taxon>Viridiplantae</taxon>
        <taxon>Streptophyta</taxon>
        <taxon>Embryophyta</taxon>
        <taxon>Tracheophyta</taxon>
        <taxon>Spermatophyta</taxon>
        <taxon>Magnoliopsida</taxon>
        <taxon>eudicotyledons</taxon>
        <taxon>Gunneridae</taxon>
        <taxon>Pentapetalae</taxon>
        <taxon>rosids</taxon>
        <taxon>fabids</taxon>
        <taxon>Cucurbitales</taxon>
        <taxon>Cucurbitaceae</taxon>
        <taxon>Momordiceae</taxon>
        <taxon>Momordica</taxon>
    </lineage>
</organism>
<protein>
    <submittedName>
        <fullName evidence="4">Protein MODIFIER OF SNC1 11-like isoform X1</fullName>
    </submittedName>
</protein>
<dbReference type="OrthoDB" id="5837849at2759"/>
<evidence type="ECO:0000256" key="1">
    <source>
        <dbReference type="SAM" id="MobiDB-lite"/>
    </source>
</evidence>
<evidence type="ECO:0000313" key="4">
    <source>
        <dbReference type="RefSeq" id="XP_022145708.1"/>
    </source>
</evidence>
<dbReference type="PANTHER" id="PTHR47701:SF2">
    <property type="entry name" value="PROTEIN MODIFIER OF SNC1 11"/>
    <property type="match status" value="1"/>
</dbReference>
<proteinExistence type="predicted"/>
<sequence length="162" mass="17845">MATDLTAELSENAHLRPKPILPLDSGFAIAGNVGVDRHQDRRSSDTGPPSSATLSAAKEGMDSQRAAVGRIPEYHASVFDIFKKIRRAERFGIPVRLSEAEKRYSRAERFGIGSACGSDEVAKSEELKRKARAERFELLTLSMATDEEAKKKARLARFAPFP</sequence>
<evidence type="ECO:0000313" key="3">
    <source>
        <dbReference type="Proteomes" id="UP000504603"/>
    </source>
</evidence>
<dbReference type="InterPro" id="IPR044209">
    <property type="entry name" value="MOS11"/>
</dbReference>
<feature type="compositionally biased region" description="Polar residues" evidence="1">
    <location>
        <begin position="45"/>
        <end position="54"/>
    </location>
</feature>
<dbReference type="KEGG" id="mcha:111015100"/>
<dbReference type="PANTHER" id="PTHR47701">
    <property type="entry name" value="PROTEIN MODIFIER OF SNC1 11"/>
    <property type="match status" value="1"/>
</dbReference>
<dbReference type="AlphaFoldDB" id="A0A6J1CWP5"/>
<feature type="compositionally biased region" description="Basic and acidic residues" evidence="1">
    <location>
        <begin position="35"/>
        <end position="44"/>
    </location>
</feature>
<feature type="region of interest" description="Disordered" evidence="1">
    <location>
        <begin position="32"/>
        <end position="64"/>
    </location>
</feature>
<dbReference type="GeneID" id="111015100"/>
<dbReference type="Pfam" id="PF18592">
    <property type="entry name" value="Tho1_MOS11_C"/>
    <property type="match status" value="1"/>
</dbReference>
<feature type="domain" description="THO1-MOS11 C-terminal" evidence="2">
    <location>
        <begin position="78"/>
        <end position="111"/>
    </location>
</feature>
<gene>
    <name evidence="4" type="primary">LOC111015100</name>
</gene>
<dbReference type="GO" id="GO:0005634">
    <property type="term" value="C:nucleus"/>
    <property type="evidence" value="ECO:0007669"/>
    <property type="project" value="TreeGrafter"/>
</dbReference>
<name>A0A6J1CWP5_MOMCH</name>